<feature type="region of interest" description="Disordered" evidence="1">
    <location>
        <begin position="59"/>
        <end position="82"/>
    </location>
</feature>
<sequence length="351" mass="38053">MQPGQQPAPERFAVHPCGRVRIPGLGTWSRGRVTFDARGLRPRVIVRDDTAVHVYELPDRQADAGRVPEPDRTPTLTPAASFRAPAESPLPVVGSLPVAADLSYAVLVGESEYHAIAETGEVLWEREFTTEPASPLRIVRVGAAAPGVRPGVWLSEPEDAATLRLVHCDADGRETVRMPLPLAGPRFGRTPVLWGLDGKPRFPSPGPGVEVPFVVDPLDGAEISLSGDGALRRRTADGRSIIAQLTPGSFPRPLPGHIRPYLEPVHHRVDAATALVVLADDYDEAAVEQYGPEQWREFSAWAVVPHTGEVLGPIPTEHEWAGGLWSPADGTWVTWHGEILTRWQRTGLSPG</sequence>
<dbReference type="RefSeq" id="WP_235051870.1">
    <property type="nucleotide sequence ID" value="NZ_JAKFHA010000004.1"/>
</dbReference>
<feature type="compositionally biased region" description="Basic and acidic residues" evidence="1">
    <location>
        <begin position="59"/>
        <end position="72"/>
    </location>
</feature>
<protein>
    <submittedName>
        <fullName evidence="2">Uncharacterized protein</fullName>
    </submittedName>
</protein>
<dbReference type="AlphaFoldDB" id="A0AA41U1M5"/>
<reference evidence="2" key="1">
    <citation type="submission" date="2022-01" db="EMBL/GenBank/DDBJ databases">
        <title>Genome-Based Taxonomic Classification of the Phylum Actinobacteria.</title>
        <authorList>
            <person name="Gao Y."/>
        </authorList>
    </citation>
    <scope>NUCLEOTIDE SEQUENCE</scope>
    <source>
        <strain evidence="2">KLBMP 8922</strain>
    </source>
</reference>
<evidence type="ECO:0000313" key="2">
    <source>
        <dbReference type="EMBL" id="MCF2527717.1"/>
    </source>
</evidence>
<proteinExistence type="predicted"/>
<dbReference type="EMBL" id="JAKFHA010000004">
    <property type="protein sequence ID" value="MCF2527717.1"/>
    <property type="molecule type" value="Genomic_DNA"/>
</dbReference>
<organism evidence="2 3">
    <name type="scientific">Yinghuangia soli</name>
    <dbReference type="NCBI Taxonomy" id="2908204"/>
    <lineage>
        <taxon>Bacteria</taxon>
        <taxon>Bacillati</taxon>
        <taxon>Actinomycetota</taxon>
        <taxon>Actinomycetes</taxon>
        <taxon>Kitasatosporales</taxon>
        <taxon>Streptomycetaceae</taxon>
        <taxon>Yinghuangia</taxon>
    </lineage>
</organism>
<gene>
    <name evidence="2" type="ORF">LZ495_10880</name>
</gene>
<dbReference type="Proteomes" id="UP001165378">
    <property type="component" value="Unassembled WGS sequence"/>
</dbReference>
<comment type="caution">
    <text evidence="2">The sequence shown here is derived from an EMBL/GenBank/DDBJ whole genome shotgun (WGS) entry which is preliminary data.</text>
</comment>
<accession>A0AA41U1M5</accession>
<evidence type="ECO:0000256" key="1">
    <source>
        <dbReference type="SAM" id="MobiDB-lite"/>
    </source>
</evidence>
<name>A0AA41U1M5_9ACTN</name>
<keyword evidence="3" id="KW-1185">Reference proteome</keyword>
<evidence type="ECO:0000313" key="3">
    <source>
        <dbReference type="Proteomes" id="UP001165378"/>
    </source>
</evidence>